<dbReference type="AlphaFoldDB" id="A0A081N5U3"/>
<feature type="compositionally biased region" description="Basic and acidic residues" evidence="1">
    <location>
        <begin position="7"/>
        <end position="21"/>
    </location>
</feature>
<accession>A0A081N5U3</accession>
<dbReference type="EMBL" id="JOKG01000003">
    <property type="protein sequence ID" value="KEQ13816.1"/>
    <property type="molecule type" value="Genomic_DNA"/>
</dbReference>
<protein>
    <submittedName>
        <fullName evidence="2">Uncharacterized protein</fullName>
    </submittedName>
</protein>
<feature type="region of interest" description="Disordered" evidence="1">
    <location>
        <begin position="1"/>
        <end position="21"/>
    </location>
</feature>
<dbReference type="RefSeq" id="WP_034877027.1">
    <property type="nucleotide sequence ID" value="NZ_JOKG01000003.1"/>
</dbReference>
<dbReference type="Proteomes" id="UP000028006">
    <property type="component" value="Unassembled WGS sequence"/>
</dbReference>
<proteinExistence type="predicted"/>
<feature type="region of interest" description="Disordered" evidence="1">
    <location>
        <begin position="64"/>
        <end position="89"/>
    </location>
</feature>
<organism evidence="2 3">
    <name type="scientific">Endozoicomonas montiporae</name>
    <dbReference type="NCBI Taxonomy" id="1027273"/>
    <lineage>
        <taxon>Bacteria</taxon>
        <taxon>Pseudomonadati</taxon>
        <taxon>Pseudomonadota</taxon>
        <taxon>Gammaproteobacteria</taxon>
        <taxon>Oceanospirillales</taxon>
        <taxon>Endozoicomonadaceae</taxon>
        <taxon>Endozoicomonas</taxon>
    </lineage>
</organism>
<name>A0A081N5U3_9GAMM</name>
<keyword evidence="3" id="KW-1185">Reference proteome</keyword>
<evidence type="ECO:0000313" key="3">
    <source>
        <dbReference type="Proteomes" id="UP000028006"/>
    </source>
</evidence>
<reference evidence="2 3" key="1">
    <citation type="submission" date="2014-06" db="EMBL/GenBank/DDBJ databases">
        <title>Whole Genome Sequences of Three Symbiotic Endozoicomonas Bacteria.</title>
        <authorList>
            <person name="Neave M.J."/>
            <person name="Apprill A."/>
            <person name="Voolstra C.R."/>
        </authorList>
    </citation>
    <scope>NUCLEOTIDE SEQUENCE [LARGE SCALE GENOMIC DNA]</scope>
    <source>
        <strain evidence="2 3">LMG 24815</strain>
    </source>
</reference>
<evidence type="ECO:0000313" key="2">
    <source>
        <dbReference type="EMBL" id="KEQ13816.1"/>
    </source>
</evidence>
<feature type="compositionally biased region" description="Polar residues" evidence="1">
    <location>
        <begin position="64"/>
        <end position="74"/>
    </location>
</feature>
<comment type="caution">
    <text evidence="2">The sequence shown here is derived from an EMBL/GenBank/DDBJ whole genome shotgun (WGS) entry which is preliminary data.</text>
</comment>
<evidence type="ECO:0000256" key="1">
    <source>
        <dbReference type="SAM" id="MobiDB-lite"/>
    </source>
</evidence>
<sequence length="117" mass="13358">MATNGESARKWLEANQHKTSPERIRQIRDNIVTKLQQLDDTDHEHDGLLEALDVMDGHLLQLEQQSKPAAQSDSSPEDLPPLDYSPLVNHQEEVVPQLSAEEKQRRFQALLRKGKTQ</sequence>
<gene>
    <name evidence="2" type="ORF">GZ77_16205</name>
</gene>